<dbReference type="EMBL" id="AUWU02000008">
    <property type="protein sequence ID" value="KAH0570380.1"/>
    <property type="molecule type" value="Genomic_DNA"/>
</dbReference>
<protein>
    <submittedName>
        <fullName evidence="1">Uncharacterized protein</fullName>
    </submittedName>
</protein>
<evidence type="ECO:0000313" key="2">
    <source>
        <dbReference type="Proteomes" id="UP000018208"/>
    </source>
</evidence>
<evidence type="ECO:0000313" key="1">
    <source>
        <dbReference type="EMBL" id="KAH0570380.1"/>
    </source>
</evidence>
<dbReference type="AlphaFoldDB" id="A0A9P8RV84"/>
<proteinExistence type="predicted"/>
<keyword evidence="2" id="KW-1185">Reference proteome</keyword>
<gene>
    <name evidence="1" type="ORF">SS50377_28360</name>
</gene>
<accession>A0A9P8RV84</accession>
<name>A0A9P8RV84_9EUKA</name>
<organism evidence="1 2">
    <name type="scientific">Spironucleus salmonicida</name>
    <dbReference type="NCBI Taxonomy" id="348837"/>
    <lineage>
        <taxon>Eukaryota</taxon>
        <taxon>Metamonada</taxon>
        <taxon>Diplomonadida</taxon>
        <taxon>Hexamitidae</taxon>
        <taxon>Hexamitinae</taxon>
        <taxon>Spironucleus</taxon>
    </lineage>
</organism>
<dbReference type="KEGG" id="ssao:94302383"/>
<sequence>MVKIINAKLLIEENKRDDLTFIEVVINNEPIKINKKASTKQKFESNKICSKVEQIILLNKDREVIVVLPQELEQQNYYHTPDVLSTKQDYNKFVIINKIETCQFGTYYKQIQYLLDDKQVKDIQAIKPASRELYF</sequence>
<dbReference type="RefSeq" id="XP_067761153.1">
    <property type="nucleotide sequence ID" value="XM_067912131.1"/>
</dbReference>
<comment type="caution">
    <text evidence="1">The sequence shown here is derived from an EMBL/GenBank/DDBJ whole genome shotgun (WGS) entry which is preliminary data.</text>
</comment>
<dbReference type="GeneID" id="94302383"/>
<reference evidence="1 2" key="1">
    <citation type="journal article" date="2014" name="PLoS Genet.">
        <title>The Genome of Spironucleus salmonicida Highlights a Fish Pathogen Adapted to Fluctuating Environments.</title>
        <authorList>
            <person name="Xu F."/>
            <person name="Jerlstrom-Hultqvist J."/>
            <person name="Einarsson E."/>
            <person name="Astvaldsson A."/>
            <person name="Svard S.G."/>
            <person name="Andersson J.O."/>
        </authorList>
    </citation>
    <scope>NUCLEOTIDE SEQUENCE [LARGE SCALE GENOMIC DNA]</scope>
    <source>
        <strain evidence="1 2">ATCC 50377</strain>
    </source>
</reference>
<dbReference type="Proteomes" id="UP000018208">
    <property type="component" value="Unassembled WGS sequence"/>
</dbReference>